<dbReference type="AlphaFoldDB" id="A0A0L6ZEC2"/>
<evidence type="ECO:0000256" key="1">
    <source>
        <dbReference type="SAM" id="Phobius"/>
    </source>
</evidence>
<proteinExistence type="predicted"/>
<name>A0A0L6ZEC2_9CLOT</name>
<comment type="caution">
    <text evidence="2">The sequence shown here is derived from an EMBL/GenBank/DDBJ whole genome shotgun (WGS) entry which is preliminary data.</text>
</comment>
<protein>
    <submittedName>
        <fullName evidence="2">Uncharacterized protein</fullName>
    </submittedName>
</protein>
<evidence type="ECO:0000313" key="2">
    <source>
        <dbReference type="EMBL" id="KOA21321.1"/>
    </source>
</evidence>
<keyword evidence="1" id="KW-0812">Transmembrane</keyword>
<keyword evidence="1" id="KW-1133">Transmembrane helix</keyword>
<sequence length="99" mass="11693">MTILLGVFLMILWYISKFKRKTIMFLNNRTISDKEKFFSFLPSLYFLAGLALILLGLVELTEVIPNHELIRKTRSSIMIVFGIMYSWVYFNYTDPKSIK</sequence>
<dbReference type="EMBL" id="LHUR01000009">
    <property type="protein sequence ID" value="KOA21321.1"/>
    <property type="molecule type" value="Genomic_DNA"/>
</dbReference>
<evidence type="ECO:0000313" key="3">
    <source>
        <dbReference type="Proteomes" id="UP000037043"/>
    </source>
</evidence>
<gene>
    <name evidence="2" type="ORF">CLHOM_02480</name>
</gene>
<organism evidence="2 3">
    <name type="scientific">Clostridium homopropionicum DSM 5847</name>
    <dbReference type="NCBI Taxonomy" id="1121318"/>
    <lineage>
        <taxon>Bacteria</taxon>
        <taxon>Bacillati</taxon>
        <taxon>Bacillota</taxon>
        <taxon>Clostridia</taxon>
        <taxon>Eubacteriales</taxon>
        <taxon>Clostridiaceae</taxon>
        <taxon>Clostridium</taxon>
    </lineage>
</organism>
<dbReference type="PATRIC" id="fig|1121318.3.peg.247"/>
<keyword evidence="1" id="KW-0472">Membrane</keyword>
<reference evidence="3" key="1">
    <citation type="submission" date="2015-08" db="EMBL/GenBank/DDBJ databases">
        <title>Genome sequence of the strict anaerobe Clostridium homopropionicum LuHBu1 (DSM 5847T).</title>
        <authorList>
            <person name="Poehlein A."/>
            <person name="Beck M."/>
            <person name="Schiel-Bengelsdorf B."/>
            <person name="Bengelsdorf F.R."/>
            <person name="Daniel R."/>
            <person name="Duerre P."/>
        </authorList>
    </citation>
    <scope>NUCLEOTIDE SEQUENCE [LARGE SCALE GENOMIC DNA]</scope>
    <source>
        <strain evidence="3">DSM 5847</strain>
    </source>
</reference>
<keyword evidence="3" id="KW-1185">Reference proteome</keyword>
<dbReference type="Proteomes" id="UP000037043">
    <property type="component" value="Unassembled WGS sequence"/>
</dbReference>
<feature type="transmembrane region" description="Helical" evidence="1">
    <location>
        <begin position="44"/>
        <end position="64"/>
    </location>
</feature>
<feature type="transmembrane region" description="Helical" evidence="1">
    <location>
        <begin position="76"/>
        <end position="92"/>
    </location>
</feature>
<accession>A0A0L6ZEC2</accession>